<dbReference type="Pfam" id="PF03704">
    <property type="entry name" value="BTAD"/>
    <property type="match status" value="1"/>
</dbReference>
<dbReference type="EMBL" id="CAKMMG010000012">
    <property type="protein sequence ID" value="CAH1222737.1"/>
    <property type="molecule type" value="Genomic_DNA"/>
</dbReference>
<evidence type="ECO:0000256" key="4">
    <source>
        <dbReference type="ARBA" id="ARBA00023163"/>
    </source>
</evidence>
<keyword evidence="8" id="KW-1185">Reference proteome</keyword>
<dbReference type="PANTHER" id="PTHR35807:SF2">
    <property type="entry name" value="TRANSCRIPTIONAL ACTIVATOR DOMAIN"/>
    <property type="match status" value="1"/>
</dbReference>
<evidence type="ECO:0000313" key="7">
    <source>
        <dbReference type="EMBL" id="CAH1222737.1"/>
    </source>
</evidence>
<dbReference type="Gene3D" id="1.25.40.10">
    <property type="entry name" value="Tetratricopeptide repeat domain"/>
    <property type="match status" value="1"/>
</dbReference>
<feature type="modified residue" description="4-aspartylphosphate" evidence="5">
    <location>
        <position position="53"/>
    </location>
</feature>
<evidence type="ECO:0000259" key="6">
    <source>
        <dbReference type="PROSITE" id="PS50110"/>
    </source>
</evidence>
<dbReference type="InterPro" id="IPR036388">
    <property type="entry name" value="WH-like_DNA-bd_sf"/>
</dbReference>
<accession>A0ABN8H4P5</accession>
<name>A0ABN8H4P5_9BACL</name>
<dbReference type="SUPFAM" id="SSF48452">
    <property type="entry name" value="TPR-like"/>
    <property type="match status" value="1"/>
</dbReference>
<dbReference type="EC" id="3.5.1.44" evidence="7"/>
<dbReference type="InterPro" id="IPR011006">
    <property type="entry name" value="CheY-like_superfamily"/>
</dbReference>
<dbReference type="InterPro" id="IPR051677">
    <property type="entry name" value="AfsR-DnrI-RedD_regulator"/>
</dbReference>
<dbReference type="SUPFAM" id="SSF52172">
    <property type="entry name" value="CheY-like"/>
    <property type="match status" value="1"/>
</dbReference>
<dbReference type="RefSeq" id="WP_236337061.1">
    <property type="nucleotide sequence ID" value="NZ_CAKMMG010000012.1"/>
</dbReference>
<dbReference type="PROSITE" id="PS50110">
    <property type="entry name" value="RESPONSE_REGULATORY"/>
    <property type="match status" value="1"/>
</dbReference>
<proteinExistence type="predicted"/>
<dbReference type="Gene3D" id="3.40.50.2300">
    <property type="match status" value="1"/>
</dbReference>
<dbReference type="GO" id="GO:0050568">
    <property type="term" value="F:protein-glutamine glutaminase activity"/>
    <property type="evidence" value="ECO:0007669"/>
    <property type="project" value="UniProtKB-EC"/>
</dbReference>
<dbReference type="SMART" id="SM01043">
    <property type="entry name" value="BTAD"/>
    <property type="match status" value="1"/>
</dbReference>
<reference evidence="7" key="1">
    <citation type="submission" date="2022-01" db="EMBL/GenBank/DDBJ databases">
        <authorList>
            <person name="Criscuolo A."/>
        </authorList>
    </citation>
    <scope>NUCLEOTIDE SEQUENCE</scope>
    <source>
        <strain evidence="7">CIP111892</strain>
    </source>
</reference>
<evidence type="ECO:0000313" key="8">
    <source>
        <dbReference type="Proteomes" id="UP000838324"/>
    </source>
</evidence>
<keyword evidence="7" id="KW-0378">Hydrolase</keyword>
<keyword evidence="2" id="KW-0805">Transcription regulation</keyword>
<protein>
    <submittedName>
        <fullName evidence="7">Protein-glutamate methylesterase/protein-glutamine glutaminase</fullName>
        <ecNumber evidence="7">3.5.1.44</ecNumber>
    </submittedName>
</protein>
<evidence type="ECO:0000256" key="5">
    <source>
        <dbReference type="PROSITE-ProRule" id="PRU00169"/>
    </source>
</evidence>
<dbReference type="Pfam" id="PF00072">
    <property type="entry name" value="Response_reg"/>
    <property type="match status" value="1"/>
</dbReference>
<organism evidence="7 8">
    <name type="scientific">Paenibacillus auburnensis</name>
    <dbReference type="NCBI Taxonomy" id="2905649"/>
    <lineage>
        <taxon>Bacteria</taxon>
        <taxon>Bacillati</taxon>
        <taxon>Bacillota</taxon>
        <taxon>Bacilli</taxon>
        <taxon>Bacillales</taxon>
        <taxon>Paenibacillaceae</taxon>
        <taxon>Paenibacillus</taxon>
    </lineage>
</organism>
<dbReference type="InterPro" id="IPR016032">
    <property type="entry name" value="Sig_transdc_resp-reg_C-effctor"/>
</dbReference>
<dbReference type="SMART" id="SM00448">
    <property type="entry name" value="REC"/>
    <property type="match status" value="1"/>
</dbReference>
<evidence type="ECO:0000256" key="3">
    <source>
        <dbReference type="ARBA" id="ARBA00023125"/>
    </source>
</evidence>
<dbReference type="Proteomes" id="UP000838324">
    <property type="component" value="Unassembled WGS sequence"/>
</dbReference>
<feature type="domain" description="Response regulatory" evidence="6">
    <location>
        <begin position="2"/>
        <end position="116"/>
    </location>
</feature>
<gene>
    <name evidence="7" type="primary">cheB_21</name>
    <name evidence="7" type="ORF">PAECIP111892_05192</name>
</gene>
<evidence type="ECO:0000256" key="2">
    <source>
        <dbReference type="ARBA" id="ARBA00023015"/>
    </source>
</evidence>
<dbReference type="InterPro" id="IPR001789">
    <property type="entry name" value="Sig_transdc_resp-reg_receiver"/>
</dbReference>
<dbReference type="InterPro" id="IPR011990">
    <property type="entry name" value="TPR-like_helical_dom_sf"/>
</dbReference>
<keyword evidence="5" id="KW-0597">Phosphoprotein</keyword>
<dbReference type="Gene3D" id="1.10.10.10">
    <property type="entry name" value="Winged helix-like DNA-binding domain superfamily/Winged helix DNA-binding domain"/>
    <property type="match status" value="1"/>
</dbReference>
<keyword evidence="4" id="KW-0804">Transcription</keyword>
<evidence type="ECO:0000256" key="1">
    <source>
        <dbReference type="ARBA" id="ARBA00023012"/>
    </source>
</evidence>
<dbReference type="PANTHER" id="PTHR35807">
    <property type="entry name" value="TRANSCRIPTIONAL REGULATOR REDD-RELATED"/>
    <property type="match status" value="1"/>
</dbReference>
<keyword evidence="1" id="KW-0902">Two-component regulatory system</keyword>
<comment type="caution">
    <text evidence="7">The sequence shown here is derived from an EMBL/GenBank/DDBJ whole genome shotgun (WGS) entry which is preliminary data.</text>
</comment>
<sequence length="381" mass="43096">MKVIIIDDEKAMHLILKRMLAKMAEVEIAGIFSDTATAYTHVTHHEVDLIFVDISMPRENGLEFAQRLRESGKGTKLVFITSHKEYALPAFEVYAFDYIVKPVVQERLAHTVQRAVAQIRLERAAEGTPEKQNPEVLVSCLGGIEIHSTQGIKTKWKSKKSAEVFAYLLIHKGRLVSRSRLIEDIFEGLPQKNAEIYLNTTIYQLRKLLDTYGLKKSLHSDNQHYGLNLNGVRVDVLAFEEGCRRMGVINDTNIEAAIELEQLFMGDLFGDQVFAWAWNEIERMSQMYTRFTRRLCAALLDRGEAGAATRLLMKLLSRNELDEESLMLLLTASAQLKNKEALTRQYSQFAETLRAEIGISPSLEVKSLYAELLTGLDAAGD</sequence>
<keyword evidence="3" id="KW-0238">DNA-binding</keyword>
<dbReference type="InterPro" id="IPR005158">
    <property type="entry name" value="BTAD"/>
</dbReference>
<dbReference type="SUPFAM" id="SSF46894">
    <property type="entry name" value="C-terminal effector domain of the bipartite response regulators"/>
    <property type="match status" value="1"/>
</dbReference>